<organism evidence="3 4">
    <name type="scientific">Paenibacillus validus</name>
    <dbReference type="NCBI Taxonomy" id="44253"/>
    <lineage>
        <taxon>Bacteria</taxon>
        <taxon>Bacillati</taxon>
        <taxon>Bacillota</taxon>
        <taxon>Bacilli</taxon>
        <taxon>Bacillales</taxon>
        <taxon>Paenibacillaceae</taxon>
        <taxon>Paenibacillus</taxon>
    </lineage>
</organism>
<keyword evidence="1" id="KW-0456">Lyase</keyword>
<evidence type="ECO:0000259" key="2">
    <source>
        <dbReference type="Pfam" id="PF04909"/>
    </source>
</evidence>
<evidence type="ECO:0000313" key="3">
    <source>
        <dbReference type="EMBL" id="MUG70943.1"/>
    </source>
</evidence>
<evidence type="ECO:0000256" key="1">
    <source>
        <dbReference type="ARBA" id="ARBA00023239"/>
    </source>
</evidence>
<dbReference type="InterPro" id="IPR032465">
    <property type="entry name" value="ACMSD"/>
</dbReference>
<evidence type="ECO:0000313" key="4">
    <source>
        <dbReference type="Proteomes" id="UP000450917"/>
    </source>
</evidence>
<reference evidence="3 4" key="1">
    <citation type="submission" date="2019-11" db="EMBL/GenBank/DDBJ databases">
        <title>Draft genome sequences of five Paenibacillus species of dairy origin.</title>
        <authorList>
            <person name="Olajide A.M."/>
            <person name="Chen S."/>
            <person name="Lapointe G."/>
        </authorList>
    </citation>
    <scope>NUCLEOTIDE SEQUENCE [LARGE SCALE GENOMIC DNA]</scope>
    <source>
        <strain evidence="3 4">2CS3</strain>
    </source>
</reference>
<dbReference type="GO" id="GO:0016831">
    <property type="term" value="F:carboxy-lyase activity"/>
    <property type="evidence" value="ECO:0007669"/>
    <property type="project" value="InterPro"/>
</dbReference>
<dbReference type="PANTHER" id="PTHR21240:SF28">
    <property type="entry name" value="ISO-OROTATE DECARBOXYLASE (EUROFUNG)"/>
    <property type="match status" value="1"/>
</dbReference>
<dbReference type="EMBL" id="WNZX01000006">
    <property type="protein sequence ID" value="MUG70943.1"/>
    <property type="molecule type" value="Genomic_DNA"/>
</dbReference>
<keyword evidence="3" id="KW-0378">Hydrolase</keyword>
<dbReference type="AlphaFoldDB" id="A0A7X2ZB17"/>
<feature type="domain" description="Amidohydrolase-related" evidence="2">
    <location>
        <begin position="113"/>
        <end position="357"/>
    </location>
</feature>
<keyword evidence="4" id="KW-1185">Reference proteome</keyword>
<proteinExistence type="predicted"/>
<name>A0A7X2ZB17_9BACL</name>
<accession>A0A7X2ZB17</accession>
<dbReference type="Pfam" id="PF04909">
    <property type="entry name" value="Amidohydro_2"/>
    <property type="match status" value="1"/>
</dbReference>
<sequence length="365" mass="41301">MSSMSIAPKLIDTDVHNSMADRKDLLPYLPKAWHQQWMEYGYGMEGSKTWSPVGVLRKDAVPDNGGTVASDPYFVLKDHIYKYGIDYAILTGTPYMNAISLCYDPDYGNVLASALNDWTVETWLKASPHYKGSIHVNHSDPAAAVKEIERMAGHKDMVQIIMCSAARVPYGQRFYHPIYEAAERHGLPVAVHPGLEGLGPTYPPTPSGYPTRFMEWENVLPLNFMTHVNSLVCEGVFEKFPAFKFVAIEGGVSWLPHLMWRMDKNYKALRDTVPWLKRLPSEYIKEHIRLTTQPIEEPVSPEHLVQIYKMSGAEDVVMYSSDYAHWDYDPPKVALAPFPREMREKIGAGNAMELYGLKEAVSTTV</sequence>
<gene>
    <name evidence="3" type="ORF">GNP93_09645</name>
</gene>
<dbReference type="SUPFAM" id="SSF51556">
    <property type="entry name" value="Metallo-dependent hydrolases"/>
    <property type="match status" value="1"/>
</dbReference>
<dbReference type="InterPro" id="IPR032466">
    <property type="entry name" value="Metal_Hydrolase"/>
</dbReference>
<dbReference type="PANTHER" id="PTHR21240">
    <property type="entry name" value="2-AMINO-3-CARBOXYLMUCONATE-6-SEMIALDEHYDE DECARBOXYLASE"/>
    <property type="match status" value="1"/>
</dbReference>
<dbReference type="GO" id="GO:0005737">
    <property type="term" value="C:cytoplasm"/>
    <property type="evidence" value="ECO:0007669"/>
    <property type="project" value="TreeGrafter"/>
</dbReference>
<dbReference type="GO" id="GO:0019748">
    <property type="term" value="P:secondary metabolic process"/>
    <property type="evidence" value="ECO:0007669"/>
    <property type="project" value="TreeGrafter"/>
</dbReference>
<dbReference type="InterPro" id="IPR006680">
    <property type="entry name" value="Amidohydro-rel"/>
</dbReference>
<dbReference type="Proteomes" id="UP000450917">
    <property type="component" value="Unassembled WGS sequence"/>
</dbReference>
<dbReference type="GO" id="GO:0016787">
    <property type="term" value="F:hydrolase activity"/>
    <property type="evidence" value="ECO:0007669"/>
    <property type="project" value="UniProtKB-KW"/>
</dbReference>
<protein>
    <submittedName>
        <fullName evidence="3">Amidohydrolase family protein</fullName>
    </submittedName>
</protein>
<comment type="caution">
    <text evidence="3">The sequence shown here is derived from an EMBL/GenBank/DDBJ whole genome shotgun (WGS) entry which is preliminary data.</text>
</comment>
<dbReference type="Gene3D" id="3.20.20.140">
    <property type="entry name" value="Metal-dependent hydrolases"/>
    <property type="match status" value="1"/>
</dbReference>